<evidence type="ECO:0000313" key="5">
    <source>
        <dbReference type="EMBL" id="CVK20850.1"/>
    </source>
</evidence>
<feature type="repeat" description="TPR" evidence="3">
    <location>
        <begin position="172"/>
        <end position="205"/>
    </location>
</feature>
<name>A0ABP2C9M4_9FIRM</name>
<evidence type="ECO:0000256" key="2">
    <source>
        <dbReference type="ARBA" id="ARBA00022803"/>
    </source>
</evidence>
<feature type="repeat" description="TPR" evidence="3">
    <location>
        <begin position="206"/>
        <end position="239"/>
    </location>
</feature>
<dbReference type="Proteomes" id="UP000245702">
    <property type="component" value="Unassembled WGS sequence"/>
</dbReference>
<evidence type="ECO:0000313" key="6">
    <source>
        <dbReference type="Proteomes" id="UP000245702"/>
    </source>
</evidence>
<dbReference type="Pfam" id="PF12895">
    <property type="entry name" value="ANAPC3"/>
    <property type="match status" value="1"/>
</dbReference>
<dbReference type="Pfam" id="PF13431">
    <property type="entry name" value="TPR_17"/>
    <property type="match status" value="1"/>
</dbReference>
<keyword evidence="1" id="KW-0677">Repeat</keyword>
<proteinExistence type="predicted"/>
<feature type="chain" id="PRO_5047401972" evidence="4">
    <location>
        <begin position="23"/>
        <end position="363"/>
    </location>
</feature>
<feature type="repeat" description="TPR" evidence="3">
    <location>
        <begin position="274"/>
        <end position="307"/>
    </location>
</feature>
<evidence type="ECO:0000256" key="1">
    <source>
        <dbReference type="ARBA" id="ARBA00022737"/>
    </source>
</evidence>
<keyword evidence="4" id="KW-0732">Signal</keyword>
<gene>
    <name evidence="5" type="ORF">SSPH_03518</name>
</gene>
<feature type="signal peptide" evidence="4">
    <location>
        <begin position="1"/>
        <end position="22"/>
    </location>
</feature>
<dbReference type="SUPFAM" id="SSF48452">
    <property type="entry name" value="TPR-like"/>
    <property type="match status" value="1"/>
</dbReference>
<keyword evidence="5" id="KW-0449">Lipoprotein</keyword>
<dbReference type="SMART" id="SM00028">
    <property type="entry name" value="TPR"/>
    <property type="match status" value="5"/>
</dbReference>
<dbReference type="Gene3D" id="3.40.1000.10">
    <property type="entry name" value="Mog1/PsbP, alpha/beta/alpha sandwich"/>
    <property type="match status" value="1"/>
</dbReference>
<dbReference type="Gene3D" id="1.25.40.10">
    <property type="entry name" value="Tetratricopeptide repeat domain"/>
    <property type="match status" value="2"/>
</dbReference>
<comment type="caution">
    <text evidence="5">The sequence shown here is derived from an EMBL/GenBank/DDBJ whole genome shotgun (WGS) entry which is preliminary data.</text>
</comment>
<keyword evidence="6" id="KW-1185">Reference proteome</keyword>
<dbReference type="InterPro" id="IPR019734">
    <property type="entry name" value="TPR_rpt"/>
</dbReference>
<organism evidence="5 6">
    <name type="scientific">Sporomusa sphaeroides DSM 2875</name>
    <dbReference type="NCBI Taxonomy" id="1337886"/>
    <lineage>
        <taxon>Bacteria</taxon>
        <taxon>Bacillati</taxon>
        <taxon>Bacillota</taxon>
        <taxon>Negativicutes</taxon>
        <taxon>Selenomonadales</taxon>
        <taxon>Sporomusaceae</taxon>
        <taxon>Sporomusa</taxon>
    </lineage>
</organism>
<dbReference type="InterPro" id="IPR050498">
    <property type="entry name" value="Ycf3"/>
</dbReference>
<reference evidence="5 6" key="1">
    <citation type="submission" date="2016-01" db="EMBL/GenBank/DDBJ databases">
        <authorList>
            <person name="Brown R."/>
        </authorList>
    </citation>
    <scope>NUCLEOTIDE SEQUENCE [LARGE SCALE GENOMIC DNA]</scope>
    <source>
        <strain evidence="5">Sporomusa sphaeroides DSM 2875</strain>
    </source>
</reference>
<keyword evidence="2 3" id="KW-0802">TPR repeat</keyword>
<dbReference type="PANTHER" id="PTHR44858">
    <property type="entry name" value="TETRATRICOPEPTIDE REPEAT PROTEIN 6"/>
    <property type="match status" value="1"/>
</dbReference>
<dbReference type="InterPro" id="IPR011990">
    <property type="entry name" value="TPR-like_helical_dom_sf"/>
</dbReference>
<dbReference type="PROSITE" id="PS50005">
    <property type="entry name" value="TPR"/>
    <property type="match status" value="4"/>
</dbReference>
<accession>A0ABP2C9M4</accession>
<dbReference type="PANTHER" id="PTHR44858:SF1">
    <property type="entry name" value="UDP-N-ACETYLGLUCOSAMINE--PEPTIDE N-ACETYLGLUCOSAMINYLTRANSFERASE SPINDLY-RELATED"/>
    <property type="match status" value="1"/>
</dbReference>
<dbReference type="EMBL" id="FCOW01000024">
    <property type="protein sequence ID" value="CVK20850.1"/>
    <property type="molecule type" value="Genomic_DNA"/>
</dbReference>
<dbReference type="Pfam" id="PF07719">
    <property type="entry name" value="TPR_2"/>
    <property type="match status" value="1"/>
</dbReference>
<dbReference type="RefSeq" id="WP_075757976.1">
    <property type="nucleotide sequence ID" value="NZ_CP146991.1"/>
</dbReference>
<protein>
    <submittedName>
        <fullName evidence="5">Lipoprotein NlpI</fullName>
    </submittedName>
</protein>
<feature type="repeat" description="TPR" evidence="3">
    <location>
        <begin position="240"/>
        <end position="273"/>
    </location>
</feature>
<evidence type="ECO:0000256" key="4">
    <source>
        <dbReference type="SAM" id="SignalP"/>
    </source>
</evidence>
<dbReference type="InterPro" id="IPR013105">
    <property type="entry name" value="TPR_2"/>
</dbReference>
<sequence>MIRKVLLLLTISLCLFVSSGNAQVFEDKGYGFFVNVPENWQTESQATQFVFFNNEKKDQVVGIIFFPQYPGARTLVEDYLLLMQFCDRFAKGTHATVVEPSKLDKVAGQPALINTLSITRMDGIKTKVLTATFWYNNKLCHIISSAKQDEYDNALPIFKEMLNSLKFNPLTAHDWYVIGTSNQKNKEYDTAIEAFTSANKLDPKHAEYIYQLAYTYSEMGKYDQAIVEITKAIELKPKEAFYYHERAYAYVQKKDGQAALNDGNKAIQLDPKNALYHAGRGNAYALLGQYTEAIKDFQKQAKLKGESSETCFNLGQCYELLGNKEKALTYYKKTKAYSDIPANITAKVSARINNDWESFKEWI</sequence>
<dbReference type="PROSITE" id="PS50293">
    <property type="entry name" value="TPR_REGION"/>
    <property type="match status" value="1"/>
</dbReference>
<evidence type="ECO:0000256" key="3">
    <source>
        <dbReference type="PROSITE-ProRule" id="PRU00339"/>
    </source>
</evidence>